<evidence type="ECO:0000256" key="7">
    <source>
        <dbReference type="ARBA" id="ARBA00022840"/>
    </source>
</evidence>
<dbReference type="GO" id="GO:0016887">
    <property type="term" value="F:ATP hydrolysis activity"/>
    <property type="evidence" value="ECO:0007669"/>
    <property type="project" value="InterPro"/>
</dbReference>
<dbReference type="InterPro" id="IPR017871">
    <property type="entry name" value="ABC_transporter-like_CS"/>
</dbReference>
<protein>
    <recommendedName>
        <fullName evidence="3">Cell division ATP-binding protein FtsE</fullName>
    </recommendedName>
</protein>
<evidence type="ECO:0000259" key="11">
    <source>
        <dbReference type="PROSITE" id="PS50893"/>
    </source>
</evidence>
<evidence type="ECO:0000256" key="2">
    <source>
        <dbReference type="ARBA" id="ARBA00005417"/>
    </source>
</evidence>
<dbReference type="InterPro" id="IPR041701">
    <property type="entry name" value="MetN_ABC"/>
</dbReference>
<comment type="caution">
    <text evidence="12">The sequence shown here is derived from an EMBL/GenBank/DDBJ whole genome shotgun (WGS) entry which is preliminary data.</text>
</comment>
<evidence type="ECO:0000256" key="5">
    <source>
        <dbReference type="ARBA" id="ARBA00022475"/>
    </source>
</evidence>
<gene>
    <name evidence="12" type="ORF">H9853_01735</name>
</gene>
<evidence type="ECO:0000256" key="8">
    <source>
        <dbReference type="ARBA" id="ARBA00022967"/>
    </source>
</evidence>
<dbReference type="Gene3D" id="3.40.50.300">
    <property type="entry name" value="P-loop containing nucleotide triphosphate hydrolases"/>
    <property type="match status" value="1"/>
</dbReference>
<dbReference type="PROSITE" id="PS00211">
    <property type="entry name" value="ABC_TRANSPORTER_1"/>
    <property type="match status" value="1"/>
</dbReference>
<dbReference type="Proteomes" id="UP000824156">
    <property type="component" value="Unassembled WGS sequence"/>
</dbReference>
<dbReference type="PANTHER" id="PTHR43166:SF30">
    <property type="entry name" value="METHIONINE IMPORT ATP-BINDING PROTEIN METN"/>
    <property type="match status" value="1"/>
</dbReference>
<organism evidence="12 13">
    <name type="scientific">Candidatus Sphingobacterium stercoripullorum</name>
    <dbReference type="NCBI Taxonomy" id="2838759"/>
    <lineage>
        <taxon>Bacteria</taxon>
        <taxon>Pseudomonadati</taxon>
        <taxon>Bacteroidota</taxon>
        <taxon>Sphingobacteriia</taxon>
        <taxon>Sphingobacteriales</taxon>
        <taxon>Sphingobacteriaceae</taxon>
        <taxon>Sphingobacterium</taxon>
    </lineage>
</organism>
<dbReference type="SMART" id="SM00382">
    <property type="entry name" value="AAA"/>
    <property type="match status" value="1"/>
</dbReference>
<dbReference type="InterPro" id="IPR027417">
    <property type="entry name" value="P-loop_NTPase"/>
</dbReference>
<evidence type="ECO:0000256" key="9">
    <source>
        <dbReference type="ARBA" id="ARBA00022970"/>
    </source>
</evidence>
<dbReference type="GO" id="GO:0006865">
    <property type="term" value="P:amino acid transport"/>
    <property type="evidence" value="ECO:0007669"/>
    <property type="project" value="UniProtKB-KW"/>
</dbReference>
<comment type="function">
    <text evidence="1">Part of the ABC transporter FtsEX involved in cellular division. Important for assembly or stability of the septal ring.</text>
</comment>
<proteinExistence type="inferred from homology"/>
<dbReference type="InterPro" id="IPR003593">
    <property type="entry name" value="AAA+_ATPase"/>
</dbReference>
<accession>A0A9D1W6V5</accession>
<evidence type="ECO:0000256" key="3">
    <source>
        <dbReference type="ARBA" id="ARBA00020019"/>
    </source>
</evidence>
<dbReference type="Pfam" id="PF00005">
    <property type="entry name" value="ABC_tran"/>
    <property type="match status" value="1"/>
</dbReference>
<evidence type="ECO:0000256" key="6">
    <source>
        <dbReference type="ARBA" id="ARBA00022741"/>
    </source>
</evidence>
<dbReference type="SUPFAM" id="SSF52540">
    <property type="entry name" value="P-loop containing nucleoside triphosphate hydrolases"/>
    <property type="match status" value="1"/>
</dbReference>
<keyword evidence="5" id="KW-1003">Cell membrane</keyword>
<reference evidence="12" key="2">
    <citation type="submission" date="2021-04" db="EMBL/GenBank/DDBJ databases">
        <authorList>
            <person name="Gilroy R."/>
        </authorList>
    </citation>
    <scope>NUCLEOTIDE SEQUENCE</scope>
    <source>
        <strain evidence="12">1719</strain>
    </source>
</reference>
<keyword evidence="10" id="KW-0472">Membrane</keyword>
<keyword evidence="8" id="KW-1278">Translocase</keyword>
<evidence type="ECO:0000256" key="4">
    <source>
        <dbReference type="ARBA" id="ARBA00022448"/>
    </source>
</evidence>
<dbReference type="CDD" id="cd03258">
    <property type="entry name" value="ABC_MetN_methionine_transporter"/>
    <property type="match status" value="1"/>
</dbReference>
<keyword evidence="4" id="KW-0813">Transport</keyword>
<evidence type="ECO:0000313" key="13">
    <source>
        <dbReference type="Proteomes" id="UP000824156"/>
    </source>
</evidence>
<evidence type="ECO:0000256" key="1">
    <source>
        <dbReference type="ARBA" id="ARBA00002579"/>
    </source>
</evidence>
<evidence type="ECO:0000313" key="12">
    <source>
        <dbReference type="EMBL" id="HIX53720.1"/>
    </source>
</evidence>
<keyword evidence="9" id="KW-0029">Amino-acid transport</keyword>
<dbReference type="InterPro" id="IPR003439">
    <property type="entry name" value="ABC_transporter-like_ATP-bd"/>
</dbReference>
<keyword evidence="7 12" id="KW-0067">ATP-binding</keyword>
<feature type="domain" description="ABC transporter" evidence="11">
    <location>
        <begin position="12"/>
        <end position="251"/>
    </location>
</feature>
<name>A0A9D1W6V5_9SPHI</name>
<dbReference type="GO" id="GO:0005524">
    <property type="term" value="F:ATP binding"/>
    <property type="evidence" value="ECO:0007669"/>
    <property type="project" value="UniProtKB-KW"/>
</dbReference>
<dbReference type="GO" id="GO:0005886">
    <property type="term" value="C:plasma membrane"/>
    <property type="evidence" value="ECO:0007669"/>
    <property type="project" value="UniProtKB-ARBA"/>
</dbReference>
<dbReference type="PANTHER" id="PTHR43166">
    <property type="entry name" value="AMINO ACID IMPORT ATP-BINDING PROTEIN"/>
    <property type="match status" value="1"/>
</dbReference>
<comment type="similarity">
    <text evidence="2">Belongs to the ABC transporter superfamily.</text>
</comment>
<dbReference type="InterPro" id="IPR050086">
    <property type="entry name" value="MetN_ABC_transporter-like"/>
</dbReference>
<keyword evidence="6" id="KW-0547">Nucleotide-binding</keyword>
<dbReference type="FunFam" id="3.40.50.300:FF:000056">
    <property type="entry name" value="Cell division ATP-binding protein FtsE"/>
    <property type="match status" value="1"/>
</dbReference>
<reference evidence="12" key="1">
    <citation type="journal article" date="2021" name="PeerJ">
        <title>Extensive microbial diversity within the chicken gut microbiome revealed by metagenomics and culture.</title>
        <authorList>
            <person name="Gilroy R."/>
            <person name="Ravi A."/>
            <person name="Getino M."/>
            <person name="Pursley I."/>
            <person name="Horton D.L."/>
            <person name="Alikhan N.F."/>
            <person name="Baker D."/>
            <person name="Gharbi K."/>
            <person name="Hall N."/>
            <person name="Watson M."/>
            <person name="Adriaenssens E.M."/>
            <person name="Foster-Nyarko E."/>
            <person name="Jarju S."/>
            <person name="Secka A."/>
            <person name="Antonio M."/>
            <person name="Oren A."/>
            <person name="Chaudhuri R.R."/>
            <person name="La Ragione R."/>
            <person name="Hildebrand F."/>
            <person name="Pallen M.J."/>
        </authorList>
    </citation>
    <scope>NUCLEOTIDE SEQUENCE</scope>
    <source>
        <strain evidence="12">1719</strain>
    </source>
</reference>
<dbReference type="AlphaFoldDB" id="A0A9D1W6V5"/>
<sequence>MNQSKHHKNSFISLQNLYKTFTQAGKPLTVLKNVSLNINKGEIFGIIGSSGAGKSTLIRSINLLEKPESGKVYIDGKNILELHNKNLRDERKKLGMIFQHFNLLSSRTVWQNVSFPIELSGPIDQNEKNRITELLELVGLSEKANEYPSSLSGGQKQRVAIARALANNPHVLLCDEPTSALDPLTTQSILRLLKRINKELGITILLITHQMEVVQSICDRLALMEGGEITAVGTLQELVEQGESGLIKGFLQDDHAENPAILLQSEHKEGLSPVYEITVDQDTPFQELMRVLYTTSAQEYETIKTEIELIGTHYFGYLQVRVKGREDSQSKFQKALSKLNTKIKRIGYA</sequence>
<dbReference type="EMBL" id="DXEZ01000048">
    <property type="protein sequence ID" value="HIX53720.1"/>
    <property type="molecule type" value="Genomic_DNA"/>
</dbReference>
<evidence type="ECO:0000256" key="10">
    <source>
        <dbReference type="ARBA" id="ARBA00023136"/>
    </source>
</evidence>
<dbReference type="PROSITE" id="PS50893">
    <property type="entry name" value="ABC_TRANSPORTER_2"/>
    <property type="match status" value="1"/>
</dbReference>